<organism evidence="1">
    <name type="scientific">marine sediment metagenome</name>
    <dbReference type="NCBI Taxonomy" id="412755"/>
    <lineage>
        <taxon>unclassified sequences</taxon>
        <taxon>metagenomes</taxon>
        <taxon>ecological metagenomes</taxon>
    </lineage>
</organism>
<dbReference type="AlphaFoldDB" id="A0A0F9I7M0"/>
<protein>
    <submittedName>
        <fullName evidence="1">Uncharacterized protein</fullName>
    </submittedName>
</protein>
<comment type="caution">
    <text evidence="1">The sequence shown here is derived from an EMBL/GenBank/DDBJ whole genome shotgun (WGS) entry which is preliminary data.</text>
</comment>
<reference evidence="1" key="1">
    <citation type="journal article" date="2015" name="Nature">
        <title>Complex archaea that bridge the gap between prokaryotes and eukaryotes.</title>
        <authorList>
            <person name="Spang A."/>
            <person name="Saw J.H."/>
            <person name="Jorgensen S.L."/>
            <person name="Zaremba-Niedzwiedzka K."/>
            <person name="Martijn J."/>
            <person name="Lind A.E."/>
            <person name="van Eijk R."/>
            <person name="Schleper C."/>
            <person name="Guy L."/>
            <person name="Ettema T.J."/>
        </authorList>
    </citation>
    <scope>NUCLEOTIDE SEQUENCE</scope>
</reference>
<evidence type="ECO:0000313" key="1">
    <source>
        <dbReference type="EMBL" id="KKM23616.1"/>
    </source>
</evidence>
<name>A0A0F9I7M0_9ZZZZ</name>
<dbReference type="EMBL" id="LAZR01013089">
    <property type="protein sequence ID" value="KKM23616.1"/>
    <property type="molecule type" value="Genomic_DNA"/>
</dbReference>
<gene>
    <name evidence="1" type="ORF">LCGC14_1613450</name>
</gene>
<feature type="non-terminal residue" evidence="1">
    <location>
        <position position="52"/>
    </location>
</feature>
<sequence>METYYQSIGSGLSIRPLQGPTEFDMDKFTARQLQRVQEEQDYNRRITAPLEK</sequence>
<proteinExistence type="predicted"/>
<accession>A0A0F9I7M0</accession>